<dbReference type="SMART" id="SM00225">
    <property type="entry name" value="BTB"/>
    <property type="match status" value="1"/>
</dbReference>
<name>A0A7E5VKU7_TRINI</name>
<dbReference type="Pfam" id="PF00651">
    <property type="entry name" value="BTB"/>
    <property type="match status" value="1"/>
</dbReference>
<dbReference type="Proteomes" id="UP000322000">
    <property type="component" value="Chromosome 5"/>
</dbReference>
<dbReference type="InParanoid" id="A0A7E5VKU7"/>
<sequence length="348" mass="39814">MYEPRVGEPAANKLNIADTRVVHGHRVCQTREVKWLCLENIYQKLHRPNFYDIGGTYMQDVADYWFTYKTEIVGDIFLLHLFICNHGVSSFSVAVSCGNKFKVSKKTDTVYLQQYLTEFQFKQLNELSHTYLTTYSFTELDIECLKDRKLYIAVSFPFASRPLSEEISLEVIDNVKLNHDCSALFTDPIGSDFVIESADGVKFQIHKVILAAHSEVFKAMLKGETAESQNSYVKLVDVGGDDLRYMLEYIYTGTVTDVENINFASLLMLADRYNLKGLWEVSEHALSEQITLDNVLDILIVADMYDSDFLKTEAMKFIRENKEVLNCSSFSEINSADLLKQLCTYLAT</sequence>
<gene>
    <name evidence="3" type="primary">LOC113494602</name>
</gene>
<dbReference type="PROSITE" id="PS50097">
    <property type="entry name" value="BTB"/>
    <property type="match status" value="1"/>
</dbReference>
<reference evidence="3" key="1">
    <citation type="submission" date="2025-08" db="UniProtKB">
        <authorList>
            <consortium name="RefSeq"/>
        </authorList>
    </citation>
    <scope>IDENTIFICATION</scope>
</reference>
<proteinExistence type="predicted"/>
<dbReference type="AlphaFoldDB" id="A0A7E5VKU7"/>
<keyword evidence="2" id="KW-1185">Reference proteome</keyword>
<evidence type="ECO:0000313" key="2">
    <source>
        <dbReference type="Proteomes" id="UP000322000"/>
    </source>
</evidence>
<dbReference type="SUPFAM" id="SSF54695">
    <property type="entry name" value="POZ domain"/>
    <property type="match status" value="1"/>
</dbReference>
<organism evidence="2 3">
    <name type="scientific">Trichoplusia ni</name>
    <name type="common">Cabbage looper</name>
    <dbReference type="NCBI Taxonomy" id="7111"/>
    <lineage>
        <taxon>Eukaryota</taxon>
        <taxon>Metazoa</taxon>
        <taxon>Ecdysozoa</taxon>
        <taxon>Arthropoda</taxon>
        <taxon>Hexapoda</taxon>
        <taxon>Insecta</taxon>
        <taxon>Pterygota</taxon>
        <taxon>Neoptera</taxon>
        <taxon>Endopterygota</taxon>
        <taxon>Lepidoptera</taxon>
        <taxon>Glossata</taxon>
        <taxon>Ditrysia</taxon>
        <taxon>Noctuoidea</taxon>
        <taxon>Noctuidae</taxon>
        <taxon>Plusiinae</taxon>
        <taxon>Trichoplusia</taxon>
    </lineage>
</organism>
<accession>A0A7E5VKU7</accession>
<evidence type="ECO:0000313" key="3">
    <source>
        <dbReference type="RefSeq" id="XP_026728821.1"/>
    </source>
</evidence>
<dbReference type="Gene3D" id="6.10.250.3030">
    <property type="match status" value="1"/>
</dbReference>
<dbReference type="PANTHER" id="PTHR24413">
    <property type="entry name" value="SPECKLE-TYPE POZ PROTEIN"/>
    <property type="match status" value="1"/>
</dbReference>
<dbReference type="InterPro" id="IPR011333">
    <property type="entry name" value="SKP1/BTB/POZ_sf"/>
</dbReference>
<dbReference type="CDD" id="cd18186">
    <property type="entry name" value="BTB_POZ_ZBTB_KLHL-like"/>
    <property type="match status" value="1"/>
</dbReference>
<dbReference type="RefSeq" id="XP_026728821.1">
    <property type="nucleotide sequence ID" value="XM_026873020.1"/>
</dbReference>
<protein>
    <submittedName>
        <fullName evidence="3">Uncharacterized protein LOC113494602</fullName>
    </submittedName>
</protein>
<dbReference type="InterPro" id="IPR000210">
    <property type="entry name" value="BTB/POZ_dom"/>
</dbReference>
<dbReference type="GeneID" id="113494602"/>
<dbReference type="OrthoDB" id="684045at2759"/>
<feature type="domain" description="BTB" evidence="1">
    <location>
        <begin position="191"/>
        <end position="259"/>
    </location>
</feature>
<dbReference type="Gene3D" id="3.30.710.10">
    <property type="entry name" value="Potassium Channel Kv1.1, Chain A"/>
    <property type="match status" value="1"/>
</dbReference>
<dbReference type="CDD" id="cd14733">
    <property type="entry name" value="BACK"/>
    <property type="match status" value="1"/>
</dbReference>
<dbReference type="KEGG" id="tnl:113494602"/>
<evidence type="ECO:0000259" key="1">
    <source>
        <dbReference type="PROSITE" id="PS50097"/>
    </source>
</evidence>